<name>A0A438GV39_VITVI</name>
<organism evidence="1 2">
    <name type="scientific">Vitis vinifera</name>
    <name type="common">Grape</name>
    <dbReference type="NCBI Taxonomy" id="29760"/>
    <lineage>
        <taxon>Eukaryota</taxon>
        <taxon>Viridiplantae</taxon>
        <taxon>Streptophyta</taxon>
        <taxon>Embryophyta</taxon>
        <taxon>Tracheophyta</taxon>
        <taxon>Spermatophyta</taxon>
        <taxon>Magnoliopsida</taxon>
        <taxon>eudicotyledons</taxon>
        <taxon>Gunneridae</taxon>
        <taxon>Pentapetalae</taxon>
        <taxon>rosids</taxon>
        <taxon>Vitales</taxon>
        <taxon>Vitaceae</taxon>
        <taxon>Viteae</taxon>
        <taxon>Vitis</taxon>
    </lineage>
</organism>
<gene>
    <name evidence="1" type="ORF">CK203_049139</name>
</gene>
<dbReference type="AlphaFoldDB" id="A0A438GV39"/>
<comment type="caution">
    <text evidence="1">The sequence shown here is derived from an EMBL/GenBank/DDBJ whole genome shotgun (WGS) entry which is preliminary data.</text>
</comment>
<dbReference type="EMBL" id="QGNW01000335">
    <property type="protein sequence ID" value="RVW76053.1"/>
    <property type="molecule type" value="Genomic_DNA"/>
</dbReference>
<reference evidence="1 2" key="1">
    <citation type="journal article" date="2018" name="PLoS Genet.">
        <title>Population sequencing reveals clonal diversity and ancestral inbreeding in the grapevine cultivar Chardonnay.</title>
        <authorList>
            <person name="Roach M.J."/>
            <person name="Johnson D.L."/>
            <person name="Bohlmann J."/>
            <person name="van Vuuren H.J."/>
            <person name="Jones S.J."/>
            <person name="Pretorius I.S."/>
            <person name="Schmidt S.A."/>
            <person name="Borneman A.R."/>
        </authorList>
    </citation>
    <scope>NUCLEOTIDE SEQUENCE [LARGE SCALE GENOMIC DNA]</scope>
    <source>
        <strain evidence="2">cv. Chardonnay</strain>
        <tissue evidence="1">Leaf</tissue>
    </source>
</reference>
<sequence>MGYKVGGLPSTYLGLPLVAPFKSVAIWDGVKERFHKRLAMWKRRDISKGGRLTLIQSTLSSMPIYVMSLFCIPRQVRLRLEKIQRDFLCGVMNKALLCKWSRHFAIERRALWKPVIGQNYGEDEGGVEIRGGKCGALSDELQGRRVYRDEDDRLVWIGSRNRSFSVKSLYHALEPGDPLLFPRSIIWRYCAPPKVAFFRVGGNMGRILTLDLDPMTVALSLFGVAWALSFSFKETLLRWHGSFVVKAHKKAWKVALLCIFWTVWKERNLLMLII</sequence>
<proteinExistence type="predicted"/>
<dbReference type="PANTHER" id="PTHR33116:SF85">
    <property type="entry name" value="REVERSE TRANSCRIPTASE ZINC-BINDING DOMAIN-CONTAINING PROTEIN"/>
    <property type="match status" value="1"/>
</dbReference>
<dbReference type="PANTHER" id="PTHR33116">
    <property type="entry name" value="REVERSE TRANSCRIPTASE ZINC-BINDING DOMAIN-CONTAINING PROTEIN-RELATED-RELATED"/>
    <property type="match status" value="1"/>
</dbReference>
<accession>A0A438GV39</accession>
<protein>
    <submittedName>
        <fullName evidence="1">Uncharacterized protein</fullName>
    </submittedName>
</protein>
<evidence type="ECO:0000313" key="1">
    <source>
        <dbReference type="EMBL" id="RVW76053.1"/>
    </source>
</evidence>
<dbReference type="Proteomes" id="UP000288805">
    <property type="component" value="Unassembled WGS sequence"/>
</dbReference>
<evidence type="ECO:0000313" key="2">
    <source>
        <dbReference type="Proteomes" id="UP000288805"/>
    </source>
</evidence>